<dbReference type="AlphaFoldDB" id="A0A382BYZ4"/>
<gene>
    <name evidence="1" type="ORF">METZ01_LOCUS171880</name>
</gene>
<dbReference type="EMBL" id="UINC01032028">
    <property type="protein sequence ID" value="SVB19026.1"/>
    <property type="molecule type" value="Genomic_DNA"/>
</dbReference>
<name>A0A382BYZ4_9ZZZZ</name>
<proteinExistence type="predicted"/>
<evidence type="ECO:0000313" key="1">
    <source>
        <dbReference type="EMBL" id="SVB19026.1"/>
    </source>
</evidence>
<reference evidence="1" key="1">
    <citation type="submission" date="2018-05" db="EMBL/GenBank/DDBJ databases">
        <authorList>
            <person name="Lanie J.A."/>
            <person name="Ng W.-L."/>
            <person name="Kazmierczak K.M."/>
            <person name="Andrzejewski T.M."/>
            <person name="Davidsen T.M."/>
            <person name="Wayne K.J."/>
            <person name="Tettelin H."/>
            <person name="Glass J.I."/>
            <person name="Rusch D."/>
            <person name="Podicherti R."/>
            <person name="Tsui H.-C.T."/>
            <person name="Winkler M.E."/>
        </authorList>
    </citation>
    <scope>NUCLEOTIDE SEQUENCE</scope>
</reference>
<sequence length="39" mass="4672">MKFINIQYCKTKIGELILGSFEGKLCLLDFRYRKMRKSV</sequence>
<feature type="non-terminal residue" evidence="1">
    <location>
        <position position="39"/>
    </location>
</feature>
<accession>A0A382BYZ4</accession>
<protein>
    <submittedName>
        <fullName evidence="1">Uncharacterized protein</fullName>
    </submittedName>
</protein>
<organism evidence="1">
    <name type="scientific">marine metagenome</name>
    <dbReference type="NCBI Taxonomy" id="408172"/>
    <lineage>
        <taxon>unclassified sequences</taxon>
        <taxon>metagenomes</taxon>
        <taxon>ecological metagenomes</taxon>
    </lineage>
</organism>